<dbReference type="Pfam" id="PF17938">
    <property type="entry name" value="TetR_C_29"/>
    <property type="match status" value="1"/>
</dbReference>
<dbReference type="STRING" id="282683.SAMN04488105_107158"/>
<feature type="region of interest" description="Disordered" evidence="3">
    <location>
        <begin position="1"/>
        <end position="23"/>
    </location>
</feature>
<dbReference type="InterPro" id="IPR001647">
    <property type="entry name" value="HTH_TetR"/>
</dbReference>
<dbReference type="PANTHER" id="PTHR30328:SF54">
    <property type="entry name" value="HTH-TYPE TRANSCRIPTIONAL REPRESSOR SCO4008"/>
    <property type="match status" value="1"/>
</dbReference>
<feature type="DNA-binding region" description="H-T-H motif" evidence="2">
    <location>
        <begin position="47"/>
        <end position="66"/>
    </location>
</feature>
<dbReference type="OrthoDB" id="2356263at2"/>
<sequence>MSTEANTRDPGSETAALSHRERSEATRARILEAARSQFVANGLEGTRMEAIATEAGVNKALVYRHFGSREQLYRDVLNAAYARMRESESELTLSADPIAAIEQIVCFTLSYYVENPEFLILVGIENLHQGEHLKTLDRRSLRVPDLIDRYRGIIEDGERKGVFRKGLDPVDLYTVVSAQCWYAVATSYTFGFTFDVDVLDAKTLDARKALIKRVALGYVRDLDIADG</sequence>
<dbReference type="SUPFAM" id="SSF46689">
    <property type="entry name" value="Homeodomain-like"/>
    <property type="match status" value="1"/>
</dbReference>
<dbReference type="InterPro" id="IPR036271">
    <property type="entry name" value="Tet_transcr_reg_TetR-rel_C_sf"/>
</dbReference>
<keyword evidence="6" id="KW-1185">Reference proteome</keyword>
<evidence type="ECO:0000313" key="5">
    <source>
        <dbReference type="EMBL" id="SDE76806.1"/>
    </source>
</evidence>
<dbReference type="SUPFAM" id="SSF48498">
    <property type="entry name" value="Tetracyclin repressor-like, C-terminal domain"/>
    <property type="match status" value="1"/>
</dbReference>
<feature type="domain" description="HTH tetR-type" evidence="4">
    <location>
        <begin position="24"/>
        <end position="84"/>
    </location>
</feature>
<dbReference type="AlphaFoldDB" id="A0A1G7FLQ8"/>
<dbReference type="PRINTS" id="PR00455">
    <property type="entry name" value="HTHTETR"/>
</dbReference>
<dbReference type="PROSITE" id="PS50977">
    <property type="entry name" value="HTH_TETR_2"/>
    <property type="match status" value="1"/>
</dbReference>
<dbReference type="GO" id="GO:0003677">
    <property type="term" value="F:DNA binding"/>
    <property type="evidence" value="ECO:0007669"/>
    <property type="project" value="UniProtKB-UniRule"/>
</dbReference>
<protein>
    <submittedName>
        <fullName evidence="5">Transcriptional regulator, TetR family</fullName>
    </submittedName>
</protein>
<reference evidence="6" key="1">
    <citation type="submission" date="2016-10" db="EMBL/GenBank/DDBJ databases">
        <authorList>
            <person name="Varghese N."/>
            <person name="Submissions S."/>
        </authorList>
    </citation>
    <scope>NUCLEOTIDE SEQUENCE [LARGE SCALE GENOMIC DNA]</scope>
    <source>
        <strain evidence="6">DSM 10146</strain>
    </source>
</reference>
<evidence type="ECO:0000256" key="1">
    <source>
        <dbReference type="ARBA" id="ARBA00023125"/>
    </source>
</evidence>
<dbReference type="Gene3D" id="1.10.357.10">
    <property type="entry name" value="Tetracycline Repressor, domain 2"/>
    <property type="match status" value="1"/>
</dbReference>
<organism evidence="5 6">
    <name type="scientific">Salipiger thiooxidans</name>
    <dbReference type="NCBI Taxonomy" id="282683"/>
    <lineage>
        <taxon>Bacteria</taxon>
        <taxon>Pseudomonadati</taxon>
        <taxon>Pseudomonadota</taxon>
        <taxon>Alphaproteobacteria</taxon>
        <taxon>Rhodobacterales</taxon>
        <taxon>Roseobacteraceae</taxon>
        <taxon>Salipiger</taxon>
    </lineage>
</organism>
<evidence type="ECO:0000259" key="4">
    <source>
        <dbReference type="PROSITE" id="PS50977"/>
    </source>
</evidence>
<proteinExistence type="predicted"/>
<name>A0A1G7FLQ8_9RHOB</name>
<dbReference type="RefSeq" id="WP_089959463.1">
    <property type="nucleotide sequence ID" value="NZ_FNAV01000007.1"/>
</dbReference>
<dbReference type="PANTHER" id="PTHR30328">
    <property type="entry name" value="TRANSCRIPTIONAL REPRESSOR"/>
    <property type="match status" value="1"/>
</dbReference>
<dbReference type="Proteomes" id="UP000198994">
    <property type="component" value="Unassembled WGS sequence"/>
</dbReference>
<feature type="compositionally biased region" description="Basic and acidic residues" evidence="3">
    <location>
        <begin position="1"/>
        <end position="11"/>
    </location>
</feature>
<dbReference type="Pfam" id="PF00440">
    <property type="entry name" value="TetR_N"/>
    <property type="match status" value="1"/>
</dbReference>
<evidence type="ECO:0000256" key="3">
    <source>
        <dbReference type="SAM" id="MobiDB-lite"/>
    </source>
</evidence>
<dbReference type="InterPro" id="IPR050109">
    <property type="entry name" value="HTH-type_TetR-like_transc_reg"/>
</dbReference>
<dbReference type="EMBL" id="FNAV01000007">
    <property type="protein sequence ID" value="SDE76806.1"/>
    <property type="molecule type" value="Genomic_DNA"/>
</dbReference>
<evidence type="ECO:0000313" key="6">
    <source>
        <dbReference type="Proteomes" id="UP000198994"/>
    </source>
</evidence>
<gene>
    <name evidence="5" type="ORF">SAMN04488105_107158</name>
</gene>
<keyword evidence="1 2" id="KW-0238">DNA-binding</keyword>
<dbReference type="InterPro" id="IPR041474">
    <property type="entry name" value="NicS_C"/>
</dbReference>
<evidence type="ECO:0000256" key="2">
    <source>
        <dbReference type="PROSITE-ProRule" id="PRU00335"/>
    </source>
</evidence>
<dbReference type="InterPro" id="IPR009057">
    <property type="entry name" value="Homeodomain-like_sf"/>
</dbReference>
<accession>A0A1G7FLQ8</accession>